<protein>
    <recommendedName>
        <fullName evidence="3">Helix-turn-helix domain-containing protein</fullName>
    </recommendedName>
</protein>
<name>A0ABV7CGQ9_9GAMM</name>
<keyword evidence="2" id="KW-1185">Reference proteome</keyword>
<proteinExistence type="predicted"/>
<dbReference type="RefSeq" id="WP_377121327.1">
    <property type="nucleotide sequence ID" value="NZ_JBHRSD010000010.1"/>
</dbReference>
<evidence type="ECO:0000313" key="2">
    <source>
        <dbReference type="Proteomes" id="UP001595453"/>
    </source>
</evidence>
<organism evidence="1 2">
    <name type="scientific">Pseudoalteromonas fenneropenaei</name>
    <dbReference type="NCBI Taxonomy" id="1737459"/>
    <lineage>
        <taxon>Bacteria</taxon>
        <taxon>Pseudomonadati</taxon>
        <taxon>Pseudomonadota</taxon>
        <taxon>Gammaproteobacteria</taxon>
        <taxon>Alteromonadales</taxon>
        <taxon>Pseudoalteromonadaceae</taxon>
        <taxon>Pseudoalteromonas</taxon>
    </lineage>
</organism>
<sequence>MSEEKLNLVQAAVALVLHANWLPSEAADRCRLPKRVVYRAVREAQHKPCDKRIKLQAAKEKLLSSLQQIDMELAEL</sequence>
<evidence type="ECO:0008006" key="3">
    <source>
        <dbReference type="Google" id="ProtNLM"/>
    </source>
</evidence>
<accession>A0ABV7CGQ9</accession>
<evidence type="ECO:0000313" key="1">
    <source>
        <dbReference type="EMBL" id="MFC3031761.1"/>
    </source>
</evidence>
<reference evidence="2" key="1">
    <citation type="journal article" date="2019" name="Int. J. Syst. Evol. Microbiol.">
        <title>The Global Catalogue of Microorganisms (GCM) 10K type strain sequencing project: providing services to taxonomists for standard genome sequencing and annotation.</title>
        <authorList>
            <consortium name="The Broad Institute Genomics Platform"/>
            <consortium name="The Broad Institute Genome Sequencing Center for Infectious Disease"/>
            <person name="Wu L."/>
            <person name="Ma J."/>
        </authorList>
    </citation>
    <scope>NUCLEOTIDE SEQUENCE [LARGE SCALE GENOMIC DNA]</scope>
    <source>
        <strain evidence="2">KCTC 42730</strain>
    </source>
</reference>
<gene>
    <name evidence="1" type="ORF">ACFOEE_04460</name>
</gene>
<dbReference type="EMBL" id="JBHRSD010000010">
    <property type="protein sequence ID" value="MFC3031761.1"/>
    <property type="molecule type" value="Genomic_DNA"/>
</dbReference>
<dbReference type="Proteomes" id="UP001595453">
    <property type="component" value="Unassembled WGS sequence"/>
</dbReference>
<comment type="caution">
    <text evidence="1">The sequence shown here is derived from an EMBL/GenBank/DDBJ whole genome shotgun (WGS) entry which is preliminary data.</text>
</comment>